<keyword evidence="3" id="KW-1185">Reference proteome</keyword>
<dbReference type="EMBL" id="CAJNOC010006209">
    <property type="protein sequence ID" value="CAF1072645.1"/>
    <property type="molecule type" value="Genomic_DNA"/>
</dbReference>
<evidence type="ECO:0000256" key="1">
    <source>
        <dbReference type="SAM" id="Phobius"/>
    </source>
</evidence>
<organism evidence="2 3">
    <name type="scientific">Brachionus calyciflorus</name>
    <dbReference type="NCBI Taxonomy" id="104777"/>
    <lineage>
        <taxon>Eukaryota</taxon>
        <taxon>Metazoa</taxon>
        <taxon>Spiralia</taxon>
        <taxon>Gnathifera</taxon>
        <taxon>Rotifera</taxon>
        <taxon>Eurotatoria</taxon>
        <taxon>Monogononta</taxon>
        <taxon>Pseudotrocha</taxon>
        <taxon>Ploima</taxon>
        <taxon>Brachionidae</taxon>
        <taxon>Brachionus</taxon>
    </lineage>
</organism>
<dbReference type="Proteomes" id="UP000663879">
    <property type="component" value="Unassembled WGS sequence"/>
</dbReference>
<comment type="caution">
    <text evidence="2">The sequence shown here is derived from an EMBL/GenBank/DDBJ whole genome shotgun (WGS) entry which is preliminary data.</text>
</comment>
<keyword evidence="1" id="KW-0472">Membrane</keyword>
<feature type="transmembrane region" description="Helical" evidence="1">
    <location>
        <begin position="6"/>
        <end position="24"/>
    </location>
</feature>
<reference evidence="2" key="1">
    <citation type="submission" date="2021-02" db="EMBL/GenBank/DDBJ databases">
        <authorList>
            <person name="Nowell W R."/>
        </authorList>
    </citation>
    <scope>NUCLEOTIDE SEQUENCE</scope>
    <source>
        <strain evidence="2">Ploen Becks lab</strain>
    </source>
</reference>
<protein>
    <submittedName>
        <fullName evidence="2">Uncharacterized protein</fullName>
    </submittedName>
</protein>
<sequence length="138" mass="16363">MNRKLILSFAIYFLVLFFIILLWNNQTETLIFLKIKNKSISSSILECRQFSDLTSYCLYENICVENNDLLFLTENTLLNQSFEYEGHIRQWVHYEPLDQAGNVISKKINNPLPFRSFINGKYVSPSFWEKAEKYTVPF</sequence>
<name>A0A814M4L1_9BILA</name>
<dbReference type="AlphaFoldDB" id="A0A814M4L1"/>
<gene>
    <name evidence="2" type="ORF">OXX778_LOCUS19804</name>
</gene>
<accession>A0A814M4L1</accession>
<evidence type="ECO:0000313" key="3">
    <source>
        <dbReference type="Proteomes" id="UP000663879"/>
    </source>
</evidence>
<proteinExistence type="predicted"/>
<keyword evidence="1" id="KW-0812">Transmembrane</keyword>
<evidence type="ECO:0000313" key="2">
    <source>
        <dbReference type="EMBL" id="CAF1072645.1"/>
    </source>
</evidence>
<keyword evidence="1" id="KW-1133">Transmembrane helix</keyword>